<evidence type="ECO:0000313" key="3">
    <source>
        <dbReference type="EMBL" id="KON86274.1"/>
    </source>
</evidence>
<gene>
    <name evidence="3" type="ORF">AF332_05185</name>
</gene>
<accession>A0A0M0G8V3</accession>
<dbReference type="PATRIC" id="fig|1459.3.peg.1083"/>
<dbReference type="AlphaFoldDB" id="A0A0M0G8V3"/>
<dbReference type="PROSITE" id="PS51781">
    <property type="entry name" value="SH3B"/>
    <property type="match status" value="2"/>
</dbReference>
<feature type="domain" description="SH3b" evidence="2">
    <location>
        <begin position="97"/>
        <end position="165"/>
    </location>
</feature>
<comment type="caution">
    <text evidence="3">The sequence shown here is derived from an EMBL/GenBank/DDBJ whole genome shotgun (WGS) entry which is preliminary data.</text>
</comment>
<keyword evidence="4" id="KW-1185">Reference proteome</keyword>
<dbReference type="RefSeq" id="WP_053433634.1">
    <property type="nucleotide sequence ID" value="NZ_LGUF01000007.1"/>
</dbReference>
<dbReference type="Pfam" id="PF08239">
    <property type="entry name" value="SH3_3"/>
    <property type="match status" value="2"/>
</dbReference>
<evidence type="ECO:0000313" key="4">
    <source>
        <dbReference type="Proteomes" id="UP000037109"/>
    </source>
</evidence>
<dbReference type="OrthoDB" id="9816557at2"/>
<feature type="region of interest" description="Disordered" evidence="1">
    <location>
        <begin position="78"/>
        <end position="98"/>
    </location>
</feature>
<dbReference type="SMART" id="SM00287">
    <property type="entry name" value="SH3b"/>
    <property type="match status" value="2"/>
</dbReference>
<dbReference type="CDD" id="cd21931">
    <property type="entry name" value="TD_EMAP-like"/>
    <property type="match status" value="1"/>
</dbReference>
<feature type="domain" description="SH3b" evidence="2">
    <location>
        <begin position="167"/>
        <end position="235"/>
    </location>
</feature>
<dbReference type="EMBL" id="LGUF01000007">
    <property type="protein sequence ID" value="KON86274.1"/>
    <property type="molecule type" value="Genomic_DNA"/>
</dbReference>
<evidence type="ECO:0000256" key="1">
    <source>
        <dbReference type="SAM" id="MobiDB-lite"/>
    </source>
</evidence>
<organism evidence="3 4">
    <name type="scientific">Sporosarcina globispora</name>
    <name type="common">Bacillus globisporus</name>
    <dbReference type="NCBI Taxonomy" id="1459"/>
    <lineage>
        <taxon>Bacteria</taxon>
        <taxon>Bacillati</taxon>
        <taxon>Bacillota</taxon>
        <taxon>Bacilli</taxon>
        <taxon>Bacillales</taxon>
        <taxon>Caryophanaceae</taxon>
        <taxon>Sporosarcina</taxon>
    </lineage>
</organism>
<protein>
    <submittedName>
        <fullName evidence="3">Peptide-binding protein</fullName>
    </submittedName>
</protein>
<dbReference type="Proteomes" id="UP000037109">
    <property type="component" value="Unassembled WGS sequence"/>
</dbReference>
<dbReference type="SUPFAM" id="SSF82057">
    <property type="entry name" value="Prokaryotic SH3-related domain"/>
    <property type="match status" value="1"/>
</dbReference>
<evidence type="ECO:0000259" key="2">
    <source>
        <dbReference type="PROSITE" id="PS51781"/>
    </source>
</evidence>
<name>A0A0M0G8V3_SPOGL</name>
<reference evidence="4" key="1">
    <citation type="submission" date="2015-07" db="EMBL/GenBank/DDBJ databases">
        <title>Fjat-10036 dsm4.</title>
        <authorList>
            <person name="Liu B."/>
            <person name="Wang J."/>
            <person name="Zhu Y."/>
            <person name="Liu G."/>
            <person name="Chen Q."/>
            <person name="Chen Z."/>
            <person name="Lan J."/>
            <person name="Che J."/>
            <person name="Ge C."/>
            <person name="Shi H."/>
            <person name="Pan Z."/>
            <person name="Liu X."/>
        </authorList>
    </citation>
    <scope>NUCLEOTIDE SEQUENCE [LARGE SCALE GENOMIC DNA]</scope>
    <source>
        <strain evidence="4">DSM 4</strain>
    </source>
</reference>
<dbReference type="InterPro" id="IPR003646">
    <property type="entry name" value="SH3-like_bac-type"/>
</dbReference>
<sequence length="235" mass="24800">MNRVKKLVAAGIVTAGIGTGAILFTPSGSDASTNVVLASVEWVNTKINPINTKLSSLETKISSLEAKVASQQKEIEALKSNGGGGTTDPTTPPPSGLPSAVYTTKDSVTIHSGALRTYKVVATMPKNTALTVVDSHTSSSGLWYRVSVSSSLLGWVHSEDVSTTKPSEVKTVVTTADVNMRKGARTDYAIISLLPKGTVVKYIQSHTNSAGEVWYNVETSSGVRGWIISDYGEVR</sequence>
<dbReference type="STRING" id="1459.AF332_05185"/>
<dbReference type="Gene3D" id="2.30.30.40">
    <property type="entry name" value="SH3 Domains"/>
    <property type="match status" value="2"/>
</dbReference>
<dbReference type="InterPro" id="IPR049813">
    <property type="entry name" value="Elp-1-like_TD"/>
</dbReference>
<proteinExistence type="predicted"/>